<gene>
    <name evidence="1" type="ORF">TIFTF001_053576</name>
</gene>
<comment type="caution">
    <text evidence="1">The sequence shown here is derived from an EMBL/GenBank/DDBJ whole genome shotgun (WGS) entry which is preliminary data.</text>
</comment>
<dbReference type="InterPro" id="IPR044684">
    <property type="entry name" value="STR17/STR18/HARC1-like"/>
</dbReference>
<name>A0AA88EDL2_FICCA</name>
<dbReference type="SUPFAM" id="SSF52821">
    <property type="entry name" value="Rhodanese/Cell cycle control phosphatase"/>
    <property type="match status" value="1"/>
</dbReference>
<reference evidence="1" key="1">
    <citation type="submission" date="2023-07" db="EMBL/GenBank/DDBJ databases">
        <title>draft genome sequence of fig (Ficus carica).</title>
        <authorList>
            <person name="Takahashi T."/>
            <person name="Nishimura K."/>
        </authorList>
    </citation>
    <scope>NUCLEOTIDE SEQUENCE</scope>
</reference>
<accession>A0AA88EDL2</accession>
<organism evidence="1 2">
    <name type="scientific">Ficus carica</name>
    <name type="common">Common fig</name>
    <dbReference type="NCBI Taxonomy" id="3494"/>
    <lineage>
        <taxon>Eukaryota</taxon>
        <taxon>Viridiplantae</taxon>
        <taxon>Streptophyta</taxon>
        <taxon>Embryophyta</taxon>
        <taxon>Tracheophyta</taxon>
        <taxon>Spermatophyta</taxon>
        <taxon>Magnoliopsida</taxon>
        <taxon>eudicotyledons</taxon>
        <taxon>Gunneridae</taxon>
        <taxon>Pentapetalae</taxon>
        <taxon>rosids</taxon>
        <taxon>fabids</taxon>
        <taxon>Rosales</taxon>
        <taxon>Moraceae</taxon>
        <taxon>Ficeae</taxon>
        <taxon>Ficus</taxon>
    </lineage>
</organism>
<evidence type="ECO:0000313" key="1">
    <source>
        <dbReference type="EMBL" id="GMN72518.1"/>
    </source>
</evidence>
<dbReference type="EMBL" id="BTGU01012948">
    <property type="protein sequence ID" value="GMN72518.1"/>
    <property type="molecule type" value="Genomic_DNA"/>
</dbReference>
<dbReference type="PANTHER" id="PTHR44542:SF12">
    <property type="entry name" value="THIOSULFATE SULFURTRANSFERASE 18"/>
    <property type="match status" value="1"/>
</dbReference>
<protein>
    <recommendedName>
        <fullName evidence="3">Rhodanese domain-containing protein</fullName>
    </recommendedName>
</protein>
<evidence type="ECO:0000313" key="2">
    <source>
        <dbReference type="Proteomes" id="UP001187192"/>
    </source>
</evidence>
<dbReference type="PANTHER" id="PTHR44542">
    <property type="entry name" value="THIOSULFATE SULFURTRANSFERASE 18"/>
    <property type="match status" value="1"/>
</dbReference>
<evidence type="ECO:0008006" key="3">
    <source>
        <dbReference type="Google" id="ProtNLM"/>
    </source>
</evidence>
<sequence>MKQLLKHLVVSQKLKFFRENQANIFHILLQARASAHKSGINFFSTPSSREEIVTIDVHAAKDLIKSGYGYIDVRTLDEYKNGHVEASKIFNIPYMVNTPE</sequence>
<proteinExistence type="predicted"/>
<dbReference type="Gene3D" id="3.40.250.10">
    <property type="entry name" value="Rhodanese-like domain"/>
    <property type="match status" value="1"/>
</dbReference>
<keyword evidence="2" id="KW-1185">Reference proteome</keyword>
<dbReference type="InterPro" id="IPR036873">
    <property type="entry name" value="Rhodanese-like_dom_sf"/>
</dbReference>
<dbReference type="Proteomes" id="UP001187192">
    <property type="component" value="Unassembled WGS sequence"/>
</dbReference>
<dbReference type="GO" id="GO:0003824">
    <property type="term" value="F:catalytic activity"/>
    <property type="evidence" value="ECO:0007669"/>
    <property type="project" value="InterPro"/>
</dbReference>
<dbReference type="AlphaFoldDB" id="A0AA88EDL2"/>
<feature type="non-terminal residue" evidence="1">
    <location>
        <position position="1"/>
    </location>
</feature>